<dbReference type="RefSeq" id="XP_056547364.1">
    <property type="nucleotide sequence ID" value="XM_056683758.1"/>
</dbReference>
<dbReference type="InterPro" id="IPR000250">
    <property type="entry name" value="Peptidase_G1"/>
</dbReference>
<dbReference type="InterPro" id="IPR038656">
    <property type="entry name" value="Peptidase_G1_sf"/>
</dbReference>
<organism evidence="4 5">
    <name type="scientific">Penicillium canariense</name>
    <dbReference type="NCBI Taxonomy" id="189055"/>
    <lineage>
        <taxon>Eukaryota</taxon>
        <taxon>Fungi</taxon>
        <taxon>Dikarya</taxon>
        <taxon>Ascomycota</taxon>
        <taxon>Pezizomycotina</taxon>
        <taxon>Eurotiomycetes</taxon>
        <taxon>Eurotiomycetidae</taxon>
        <taxon>Eurotiales</taxon>
        <taxon>Aspergillaceae</taxon>
        <taxon>Penicillium</taxon>
    </lineage>
</organism>
<dbReference type="PRINTS" id="PR00977">
    <property type="entry name" value="SCYTLDPTASE"/>
</dbReference>
<evidence type="ECO:0000313" key="5">
    <source>
        <dbReference type="Proteomes" id="UP001149163"/>
    </source>
</evidence>
<dbReference type="Gene3D" id="2.60.120.700">
    <property type="entry name" value="Peptidase G1"/>
    <property type="match status" value="1"/>
</dbReference>
<dbReference type="CDD" id="cd13426">
    <property type="entry name" value="Peptidase_G1"/>
    <property type="match status" value="1"/>
</dbReference>
<dbReference type="Proteomes" id="UP001149163">
    <property type="component" value="Unassembled WGS sequence"/>
</dbReference>
<evidence type="ECO:0000256" key="1">
    <source>
        <dbReference type="PIRSR" id="PIRSR600250-50"/>
    </source>
</evidence>
<feature type="signal peptide" evidence="3">
    <location>
        <begin position="1"/>
        <end position="18"/>
    </location>
</feature>
<dbReference type="InterPro" id="IPR013320">
    <property type="entry name" value="ConA-like_dom_sf"/>
</dbReference>
<dbReference type="SUPFAM" id="SSF49899">
    <property type="entry name" value="Concanavalin A-like lectins/glucanases"/>
    <property type="match status" value="1"/>
</dbReference>
<dbReference type="EMBL" id="JAPQKN010000001">
    <property type="protein sequence ID" value="KAJ5175756.1"/>
    <property type="molecule type" value="Genomic_DNA"/>
</dbReference>
<feature type="active site" description="Proton acceptor" evidence="1">
    <location>
        <position position="211"/>
    </location>
</feature>
<evidence type="ECO:0000313" key="4">
    <source>
        <dbReference type="EMBL" id="KAJ5175756.1"/>
    </source>
</evidence>
<dbReference type="GO" id="GO:0006508">
    <property type="term" value="P:proteolysis"/>
    <property type="evidence" value="ECO:0007669"/>
    <property type="project" value="InterPro"/>
</dbReference>
<sequence length="275" mass="28967">MKFTTAITSAVLATGALAAPRPGLVNRLEARGVLNRQSQPAHKFDNSGDKNGILLKEGSSSTNVEYSKNWAGVVREQPPASGTYTEVSATFNVPEPTATDNSGTTQAVSAWVGIDGDTYTQAILQTGIDAYISGGQTFFDAWYEWYPNAADNFDIELTAGDVIVATVKSSSPSHGIAIIENQSTGDSVTKSLSAPSTSATLGGQNAEWIVEDFNSGDNMVPLAAFDTITFSGAQAKGADGEYGVNNASILDMQQNGVLLAEVEIQSDTQFTVTYK</sequence>
<dbReference type="Pfam" id="PF01828">
    <property type="entry name" value="Peptidase_A4"/>
    <property type="match status" value="1"/>
</dbReference>
<dbReference type="OrthoDB" id="2862635at2759"/>
<accession>A0A9W9IHI8</accession>
<gene>
    <name evidence="4" type="ORF">N7482_001633</name>
</gene>
<dbReference type="GeneID" id="81422934"/>
<keyword evidence="3" id="KW-0732">Signal</keyword>
<protein>
    <submittedName>
        <fullName evidence="4">Aspergillopepsin-2</fullName>
    </submittedName>
</protein>
<feature type="region of interest" description="Disordered" evidence="2">
    <location>
        <begin position="36"/>
        <end position="55"/>
    </location>
</feature>
<name>A0A9W9IHI8_9EURO</name>
<reference evidence="4" key="1">
    <citation type="submission" date="2022-11" db="EMBL/GenBank/DDBJ databases">
        <authorList>
            <person name="Petersen C."/>
        </authorList>
    </citation>
    <scope>NUCLEOTIDE SEQUENCE</scope>
    <source>
        <strain evidence="4">IBT 26290</strain>
    </source>
</reference>
<evidence type="ECO:0000256" key="3">
    <source>
        <dbReference type="SAM" id="SignalP"/>
    </source>
</evidence>
<feature type="chain" id="PRO_5040838764" evidence="3">
    <location>
        <begin position="19"/>
        <end position="275"/>
    </location>
</feature>
<dbReference type="PANTHER" id="PTHR37536">
    <property type="entry name" value="PUTATIVE (AFU_ORTHOLOGUE AFUA_3G02970)-RELATED"/>
    <property type="match status" value="1"/>
</dbReference>
<keyword evidence="5" id="KW-1185">Reference proteome</keyword>
<dbReference type="PANTHER" id="PTHR37536:SF1">
    <property type="entry name" value="ASPERGILLOPEPSIN, PUTAITVE (AFU_ORTHOLOGUE AFUA_7G01200)"/>
    <property type="match status" value="1"/>
</dbReference>
<dbReference type="GO" id="GO:0070007">
    <property type="term" value="F:glutamic-type endopeptidase activity"/>
    <property type="evidence" value="ECO:0007669"/>
    <property type="project" value="InterPro"/>
</dbReference>
<comment type="caution">
    <text evidence="4">The sequence shown here is derived from an EMBL/GenBank/DDBJ whole genome shotgun (WGS) entry which is preliminary data.</text>
</comment>
<evidence type="ECO:0000256" key="2">
    <source>
        <dbReference type="SAM" id="MobiDB-lite"/>
    </source>
</evidence>
<dbReference type="AlphaFoldDB" id="A0A9W9IHI8"/>
<proteinExistence type="predicted"/>
<reference evidence="4" key="2">
    <citation type="journal article" date="2023" name="IMA Fungus">
        <title>Comparative genomic study of the Penicillium genus elucidates a diverse pangenome and 15 lateral gene transfer events.</title>
        <authorList>
            <person name="Petersen C."/>
            <person name="Sorensen T."/>
            <person name="Nielsen M.R."/>
            <person name="Sondergaard T.E."/>
            <person name="Sorensen J.L."/>
            <person name="Fitzpatrick D.A."/>
            <person name="Frisvad J.C."/>
            <person name="Nielsen K.L."/>
        </authorList>
    </citation>
    <scope>NUCLEOTIDE SEQUENCE</scope>
    <source>
        <strain evidence="4">IBT 26290</strain>
    </source>
</reference>